<accession>V4A1A6</accession>
<keyword evidence="1" id="KW-0732">Signal</keyword>
<organism evidence="2 3">
    <name type="scientific">Lottia gigantea</name>
    <name type="common">Giant owl limpet</name>
    <dbReference type="NCBI Taxonomy" id="225164"/>
    <lineage>
        <taxon>Eukaryota</taxon>
        <taxon>Metazoa</taxon>
        <taxon>Spiralia</taxon>
        <taxon>Lophotrochozoa</taxon>
        <taxon>Mollusca</taxon>
        <taxon>Gastropoda</taxon>
        <taxon>Patellogastropoda</taxon>
        <taxon>Lottioidea</taxon>
        <taxon>Lottiidae</taxon>
        <taxon>Lottia</taxon>
    </lineage>
</organism>
<dbReference type="HOGENOM" id="CLU_967368_0_0_1"/>
<dbReference type="RefSeq" id="XP_009058755.1">
    <property type="nucleotide sequence ID" value="XM_009060507.1"/>
</dbReference>
<sequence length="288" mass="33159">MILKIDISVSLLLMLTVNLVNADYWRTTNFIIPITKQFVAKFRVDSRLRCFEQCSTHFSSLLVNIQDGDCFCLTSHPDSNWTGGEVTLISFMSRRSEQSDCISKGYTIYHALGVCIKYIASRKTWQEAKRHCNQDGGYLINLNTLEKYTASLNIMISEFQKPPDCISKEYTIYPELGNCIRYINTRKTWLDAERHCNQDGGYLINVDTEAKFNVSIDIALTTNQWHIYVGGFTTFWDAENTEYYWTRGSVLDRFWASDSNDMGGNSDVMLKQTQYNLPNGLYHQQPVA</sequence>
<dbReference type="OrthoDB" id="6162220at2759"/>
<dbReference type="EMBL" id="KB202408">
    <property type="protein sequence ID" value="ESO90427.1"/>
    <property type="molecule type" value="Genomic_DNA"/>
</dbReference>
<dbReference type="Proteomes" id="UP000030746">
    <property type="component" value="Unassembled WGS sequence"/>
</dbReference>
<protein>
    <recommendedName>
        <fullName evidence="4">C-type lectin domain-containing protein</fullName>
    </recommendedName>
</protein>
<dbReference type="CTD" id="20239593"/>
<dbReference type="InterPro" id="IPR016186">
    <property type="entry name" value="C-type_lectin-like/link_sf"/>
</dbReference>
<feature type="chain" id="PRO_5004716282" description="C-type lectin domain-containing protein" evidence="1">
    <location>
        <begin position="23"/>
        <end position="288"/>
    </location>
</feature>
<dbReference type="CDD" id="cd00037">
    <property type="entry name" value="CLECT"/>
    <property type="match status" value="2"/>
</dbReference>
<keyword evidence="3" id="KW-1185">Reference proteome</keyword>
<reference evidence="2 3" key="1">
    <citation type="journal article" date="2013" name="Nature">
        <title>Insights into bilaterian evolution from three spiralian genomes.</title>
        <authorList>
            <person name="Simakov O."/>
            <person name="Marletaz F."/>
            <person name="Cho S.J."/>
            <person name="Edsinger-Gonzales E."/>
            <person name="Havlak P."/>
            <person name="Hellsten U."/>
            <person name="Kuo D.H."/>
            <person name="Larsson T."/>
            <person name="Lv J."/>
            <person name="Arendt D."/>
            <person name="Savage R."/>
            <person name="Osoegawa K."/>
            <person name="de Jong P."/>
            <person name="Grimwood J."/>
            <person name="Chapman J.A."/>
            <person name="Shapiro H."/>
            <person name="Aerts A."/>
            <person name="Otillar R.P."/>
            <person name="Terry A.Y."/>
            <person name="Boore J.L."/>
            <person name="Grigoriev I.V."/>
            <person name="Lindberg D.R."/>
            <person name="Seaver E.C."/>
            <person name="Weisblat D.A."/>
            <person name="Putnam N.H."/>
            <person name="Rokhsar D.S."/>
        </authorList>
    </citation>
    <scope>NUCLEOTIDE SEQUENCE [LARGE SCALE GENOMIC DNA]</scope>
</reference>
<feature type="signal peptide" evidence="1">
    <location>
        <begin position="1"/>
        <end position="22"/>
    </location>
</feature>
<name>V4A1A6_LOTGI</name>
<dbReference type="KEGG" id="lgi:LOTGIDRAFT_164008"/>
<evidence type="ECO:0000256" key="1">
    <source>
        <dbReference type="SAM" id="SignalP"/>
    </source>
</evidence>
<evidence type="ECO:0000313" key="2">
    <source>
        <dbReference type="EMBL" id="ESO90427.1"/>
    </source>
</evidence>
<evidence type="ECO:0000313" key="3">
    <source>
        <dbReference type="Proteomes" id="UP000030746"/>
    </source>
</evidence>
<dbReference type="SUPFAM" id="SSF56436">
    <property type="entry name" value="C-type lectin-like"/>
    <property type="match status" value="2"/>
</dbReference>
<dbReference type="AlphaFoldDB" id="V4A1A6"/>
<evidence type="ECO:0008006" key="4">
    <source>
        <dbReference type="Google" id="ProtNLM"/>
    </source>
</evidence>
<gene>
    <name evidence="2" type="ORF">LOTGIDRAFT_164008</name>
</gene>
<dbReference type="Gene3D" id="3.10.100.10">
    <property type="entry name" value="Mannose-Binding Protein A, subunit A"/>
    <property type="match status" value="2"/>
</dbReference>
<dbReference type="GeneID" id="20239593"/>
<dbReference type="InterPro" id="IPR016187">
    <property type="entry name" value="CTDL_fold"/>
</dbReference>
<proteinExistence type="predicted"/>